<sequence>MGSERTASRRIAVSICLGLGLAATVVVVIWLVVDHATGDSVASHVHELYAPYGEVPDPLVPWLFLYSVFGLAIVGWAVALVGTWRNARWARWWSTACFVIGSALLIFGAVVSEHDTPILPLPWRIVSIALAAFGAITLAIAWLPTTDRIEE</sequence>
<feature type="transmembrane region" description="Helical" evidence="1">
    <location>
        <begin position="12"/>
        <end position="33"/>
    </location>
</feature>
<accession>A0A2C7ARP7</accession>
<dbReference type="EMBL" id="LT576035">
    <property type="protein sequence ID" value="SBN38103.1"/>
    <property type="molecule type" value="Genomic_DNA"/>
</dbReference>
<feature type="transmembrane region" description="Helical" evidence="1">
    <location>
        <begin position="92"/>
        <end position="111"/>
    </location>
</feature>
<feature type="transmembrane region" description="Helical" evidence="1">
    <location>
        <begin position="59"/>
        <end position="80"/>
    </location>
</feature>
<reference evidence="2" key="1">
    <citation type="submission" date="2016-05" db="EMBL/GenBank/DDBJ databases">
        <authorList>
            <person name="Lavstsen T."/>
            <person name="Jespersen J.S."/>
        </authorList>
    </citation>
    <scope>NUCLEOTIDE SEQUENCE</scope>
    <source>
        <strain evidence="2">PFRJS10</strain>
    </source>
</reference>
<protein>
    <submittedName>
        <fullName evidence="2">Uncharacterized protein</fullName>
    </submittedName>
</protein>
<gene>
    <name evidence="2" type="ORF">PFR_JS10_460</name>
</gene>
<organism evidence="2">
    <name type="scientific">Propionibacterium freudenreichii</name>
    <dbReference type="NCBI Taxonomy" id="1744"/>
    <lineage>
        <taxon>Bacteria</taxon>
        <taxon>Bacillati</taxon>
        <taxon>Actinomycetota</taxon>
        <taxon>Actinomycetes</taxon>
        <taxon>Propionibacteriales</taxon>
        <taxon>Propionibacteriaceae</taxon>
        <taxon>Propionibacterium</taxon>
    </lineage>
</organism>
<keyword evidence="1" id="KW-0472">Membrane</keyword>
<name>A0A2C7ARP7_9ACTN</name>
<evidence type="ECO:0000256" key="1">
    <source>
        <dbReference type="SAM" id="Phobius"/>
    </source>
</evidence>
<proteinExistence type="predicted"/>
<keyword evidence="1" id="KW-1133">Transmembrane helix</keyword>
<dbReference type="RefSeq" id="WP_048768652.1">
    <property type="nucleotide sequence ID" value="NZ_CCYQ01000003.1"/>
</dbReference>
<dbReference type="AlphaFoldDB" id="A0A2C7ARP7"/>
<evidence type="ECO:0000313" key="2">
    <source>
        <dbReference type="EMBL" id="SBN38103.1"/>
    </source>
</evidence>
<keyword evidence="1" id="KW-0812">Transmembrane</keyword>
<feature type="transmembrane region" description="Helical" evidence="1">
    <location>
        <begin position="123"/>
        <end position="143"/>
    </location>
</feature>